<evidence type="ECO:0000313" key="3">
    <source>
        <dbReference type="Proteomes" id="UP001457282"/>
    </source>
</evidence>
<evidence type="ECO:0000256" key="1">
    <source>
        <dbReference type="SAM" id="MobiDB-lite"/>
    </source>
</evidence>
<gene>
    <name evidence="2" type="ORF">M0R45_034034</name>
</gene>
<dbReference type="Proteomes" id="UP001457282">
    <property type="component" value="Unassembled WGS sequence"/>
</dbReference>
<proteinExistence type="predicted"/>
<reference evidence="2 3" key="1">
    <citation type="journal article" date="2023" name="G3 (Bethesda)">
        <title>A chromosome-length genome assembly and annotation of blackberry (Rubus argutus, cv. 'Hillquist').</title>
        <authorList>
            <person name="Bruna T."/>
            <person name="Aryal R."/>
            <person name="Dudchenko O."/>
            <person name="Sargent D.J."/>
            <person name="Mead D."/>
            <person name="Buti M."/>
            <person name="Cavallini A."/>
            <person name="Hytonen T."/>
            <person name="Andres J."/>
            <person name="Pham M."/>
            <person name="Weisz D."/>
            <person name="Mascagni F."/>
            <person name="Usai G."/>
            <person name="Natali L."/>
            <person name="Bassil N."/>
            <person name="Fernandez G.E."/>
            <person name="Lomsadze A."/>
            <person name="Armour M."/>
            <person name="Olukolu B."/>
            <person name="Poorten T."/>
            <person name="Britton C."/>
            <person name="Davik J."/>
            <person name="Ashrafi H."/>
            <person name="Aiden E.L."/>
            <person name="Borodovsky M."/>
            <person name="Worthington M."/>
        </authorList>
    </citation>
    <scope>NUCLEOTIDE SEQUENCE [LARGE SCALE GENOMIC DNA]</scope>
    <source>
        <strain evidence="2">PI 553951</strain>
    </source>
</reference>
<keyword evidence="3" id="KW-1185">Reference proteome</keyword>
<dbReference type="EMBL" id="JBEDUW010000007">
    <property type="protein sequence ID" value="KAK9910059.1"/>
    <property type="molecule type" value="Genomic_DNA"/>
</dbReference>
<name>A0AAW1VNZ1_RUBAR</name>
<organism evidence="2 3">
    <name type="scientific">Rubus argutus</name>
    <name type="common">Southern blackberry</name>
    <dbReference type="NCBI Taxonomy" id="59490"/>
    <lineage>
        <taxon>Eukaryota</taxon>
        <taxon>Viridiplantae</taxon>
        <taxon>Streptophyta</taxon>
        <taxon>Embryophyta</taxon>
        <taxon>Tracheophyta</taxon>
        <taxon>Spermatophyta</taxon>
        <taxon>Magnoliopsida</taxon>
        <taxon>eudicotyledons</taxon>
        <taxon>Gunneridae</taxon>
        <taxon>Pentapetalae</taxon>
        <taxon>rosids</taxon>
        <taxon>fabids</taxon>
        <taxon>Rosales</taxon>
        <taxon>Rosaceae</taxon>
        <taxon>Rosoideae</taxon>
        <taxon>Rosoideae incertae sedis</taxon>
        <taxon>Rubus</taxon>
    </lineage>
</organism>
<dbReference type="AlphaFoldDB" id="A0AAW1VNZ1"/>
<comment type="caution">
    <text evidence="2">The sequence shown here is derived from an EMBL/GenBank/DDBJ whole genome shotgun (WGS) entry which is preliminary data.</text>
</comment>
<evidence type="ECO:0000313" key="2">
    <source>
        <dbReference type="EMBL" id="KAK9910059.1"/>
    </source>
</evidence>
<accession>A0AAW1VNZ1</accession>
<sequence length="70" mass="7840">MVSNMGGAPKKNPTAEQHHKRRSVKLQRHYIVVYLPQKKLEPSLGSRQQFKAGSNLKGSFILLDACPLNP</sequence>
<protein>
    <submittedName>
        <fullName evidence="2">Uncharacterized protein</fullName>
    </submittedName>
</protein>
<feature type="region of interest" description="Disordered" evidence="1">
    <location>
        <begin position="1"/>
        <end position="23"/>
    </location>
</feature>